<comment type="subcellular location">
    <subcellularLocation>
        <location evidence="1">Cytoplasm</location>
        <location evidence="1">Perinuclear region</location>
    </subcellularLocation>
</comment>
<dbReference type="FunFam" id="2.30.29.30:FF:000222">
    <property type="entry name" value="amyloid beta A4 precursor protein-binding family A member 3"/>
    <property type="match status" value="1"/>
</dbReference>
<keyword evidence="5" id="KW-0677">Repeat</keyword>
<reference evidence="15" key="1">
    <citation type="submission" date="2025-08" db="UniProtKB">
        <authorList>
            <consortium name="Ensembl"/>
        </authorList>
    </citation>
    <scope>IDENTIFICATION</scope>
</reference>
<dbReference type="FunFam" id="2.30.42.10:FF:000007">
    <property type="entry name" value="Amyloid beta A4 protein-binding family A member"/>
    <property type="match status" value="1"/>
</dbReference>
<protein>
    <recommendedName>
        <fullName evidence="8">Amyloid-beta A4 precursor protein-binding family A member 3</fullName>
    </recommendedName>
    <alternativeName>
        <fullName evidence="10">Adapter protein X11gamma</fullName>
    </alternativeName>
    <alternativeName>
        <fullName evidence="9">Neuron-specific X11L2 protein</fullName>
    </alternativeName>
    <alternativeName>
        <fullName evidence="11">Neuronal Munc18-1-interacting protein 3</fullName>
    </alternativeName>
</protein>
<evidence type="ECO:0000256" key="1">
    <source>
        <dbReference type="ARBA" id="ARBA00004556"/>
    </source>
</evidence>
<evidence type="ECO:0000256" key="4">
    <source>
        <dbReference type="ARBA" id="ARBA00022553"/>
    </source>
</evidence>
<keyword evidence="4" id="KW-0597">Phosphoprotein</keyword>
<feature type="region of interest" description="Disordered" evidence="12">
    <location>
        <begin position="174"/>
        <end position="200"/>
    </location>
</feature>
<feature type="domain" description="PDZ" evidence="14">
    <location>
        <begin position="498"/>
        <end position="574"/>
    </location>
</feature>
<feature type="region of interest" description="Disordered" evidence="12">
    <location>
        <begin position="1"/>
        <end position="81"/>
    </location>
</feature>
<dbReference type="PROSITE" id="PS01179">
    <property type="entry name" value="PID"/>
    <property type="match status" value="1"/>
</dbReference>
<dbReference type="GO" id="GO:0048471">
    <property type="term" value="C:perinuclear region of cytoplasm"/>
    <property type="evidence" value="ECO:0007669"/>
    <property type="project" value="UniProtKB-SubCell"/>
</dbReference>
<dbReference type="GO" id="GO:0007268">
    <property type="term" value="P:chemical synaptic transmission"/>
    <property type="evidence" value="ECO:0007669"/>
    <property type="project" value="TreeGrafter"/>
</dbReference>
<evidence type="ECO:0000256" key="3">
    <source>
        <dbReference type="ARBA" id="ARBA00022490"/>
    </source>
</evidence>
<dbReference type="GO" id="GO:0001540">
    <property type="term" value="F:amyloid-beta binding"/>
    <property type="evidence" value="ECO:0007669"/>
    <property type="project" value="TreeGrafter"/>
</dbReference>
<dbReference type="PROSITE" id="PS50106">
    <property type="entry name" value="PDZ"/>
    <property type="match status" value="2"/>
</dbReference>
<dbReference type="CDD" id="cd06720">
    <property type="entry name" value="PDZ1_APBA1_3-like"/>
    <property type="match status" value="1"/>
</dbReference>
<dbReference type="InterPro" id="IPR011993">
    <property type="entry name" value="PH-like_dom_sf"/>
</dbReference>
<reference evidence="15" key="2">
    <citation type="submission" date="2025-09" db="UniProtKB">
        <authorList>
            <consortium name="Ensembl"/>
        </authorList>
    </citation>
    <scope>IDENTIFICATION</scope>
</reference>
<feature type="compositionally biased region" description="Basic and acidic residues" evidence="12">
    <location>
        <begin position="71"/>
        <end position="81"/>
    </location>
</feature>
<dbReference type="InterPro" id="IPR036034">
    <property type="entry name" value="PDZ_sf"/>
</dbReference>
<keyword evidence="6" id="KW-0007">Acetylation</keyword>
<dbReference type="Ensembl" id="ENSSOCT00000021526.1">
    <property type="protein sequence ID" value="ENSSOCP00000021001.1"/>
    <property type="gene ID" value="ENSSOCG00000015491.1"/>
</dbReference>
<dbReference type="SMART" id="SM00462">
    <property type="entry name" value="PTB"/>
    <property type="match status" value="1"/>
</dbReference>
<sequence>MDFQAAAPPAPDLGTDEAPEPPAMDTEEGPIQGLLAQLETLDPNLCDRSPTSERGPLPSSSAGTARLAGEQSRRSSRECQGKCRPCPLHVAMGRGLETRPCCSQHPACARPCHGLLFAEADREDLLNLLCYEGGLPEASAETPLARLGRPESSEEGPSGSWYYGEGLCEVDSACEGNRDGSPEPAWVALPPAPAPEAEQPAQGGVTVSASLIPDASVPGPCDPEDLLDGVIFGAKYLGSTQLVSERNPPTSVRMAQAQEAVDRIKAPEGESQPMTDVDLFVSTQRIKVLTADTQEAMMDHSLQTISYIADIGSLVVLMARRKLPRRSEVAEEKRLYKMICHVFHSADAQVIAQAIGQAFSVAYQHFLEANSIDPSELSPRQYSRALEDQEQYNTELTHFSRQENCKDVCIRKQKGEILGIAIVESGWGSILPTVVIANLMHGGPAERSGELSIGDRLMCVNGTSLVGLPLTTCQSIIRELKHQTEVTLNIVHCPPVTTAVIRRPDSKYQLGFCVENGVICSLMRGGIAERGGIRVGHRIIEINGQSVVATPHEKIIQILTQAVSEVHIKTMPASTYRLLTGQEQPLFL</sequence>
<keyword evidence="16" id="KW-1185">Reference proteome</keyword>
<evidence type="ECO:0000259" key="13">
    <source>
        <dbReference type="PROSITE" id="PS01179"/>
    </source>
</evidence>
<evidence type="ECO:0000256" key="6">
    <source>
        <dbReference type="ARBA" id="ARBA00022990"/>
    </source>
</evidence>
<evidence type="ECO:0000256" key="8">
    <source>
        <dbReference type="ARBA" id="ARBA00067675"/>
    </source>
</evidence>
<evidence type="ECO:0000256" key="2">
    <source>
        <dbReference type="ARBA" id="ARBA00022448"/>
    </source>
</evidence>
<organism evidence="15 16">
    <name type="scientific">Strix occidentalis caurina</name>
    <name type="common">northern spotted owl</name>
    <dbReference type="NCBI Taxonomy" id="311401"/>
    <lineage>
        <taxon>Eukaryota</taxon>
        <taxon>Metazoa</taxon>
        <taxon>Chordata</taxon>
        <taxon>Craniata</taxon>
        <taxon>Vertebrata</taxon>
        <taxon>Euteleostomi</taxon>
        <taxon>Archelosauria</taxon>
        <taxon>Archosauria</taxon>
        <taxon>Dinosauria</taxon>
        <taxon>Saurischia</taxon>
        <taxon>Theropoda</taxon>
        <taxon>Coelurosauria</taxon>
        <taxon>Aves</taxon>
        <taxon>Neognathae</taxon>
        <taxon>Neoaves</taxon>
        <taxon>Telluraves</taxon>
        <taxon>Strigiformes</taxon>
        <taxon>Strigidae</taxon>
        <taxon>Strix</taxon>
    </lineage>
</organism>
<proteinExistence type="predicted"/>
<dbReference type="InterPro" id="IPR006020">
    <property type="entry name" value="PTB/PI_dom"/>
</dbReference>
<feature type="domain" description="PID" evidence="13">
    <location>
        <begin position="228"/>
        <end position="374"/>
    </location>
</feature>
<dbReference type="InterPro" id="IPR001478">
    <property type="entry name" value="PDZ"/>
</dbReference>
<dbReference type="Pfam" id="PF00640">
    <property type="entry name" value="PID"/>
    <property type="match status" value="1"/>
</dbReference>
<dbReference type="Proteomes" id="UP000694551">
    <property type="component" value="Unplaced"/>
</dbReference>
<evidence type="ECO:0000256" key="10">
    <source>
        <dbReference type="ARBA" id="ARBA00078850"/>
    </source>
</evidence>
<evidence type="ECO:0000256" key="5">
    <source>
        <dbReference type="ARBA" id="ARBA00022737"/>
    </source>
</evidence>
<dbReference type="InterPro" id="IPR051230">
    <property type="entry name" value="APP-Binding"/>
</dbReference>
<name>A0A8D0KZE7_STROC</name>
<dbReference type="Gene3D" id="2.30.42.10">
    <property type="match status" value="2"/>
</dbReference>
<evidence type="ECO:0000256" key="9">
    <source>
        <dbReference type="ARBA" id="ARBA00077607"/>
    </source>
</evidence>
<keyword evidence="3" id="KW-0963">Cytoplasm</keyword>
<evidence type="ECO:0000256" key="11">
    <source>
        <dbReference type="ARBA" id="ARBA00083043"/>
    </source>
</evidence>
<evidence type="ECO:0000313" key="16">
    <source>
        <dbReference type="Proteomes" id="UP000694551"/>
    </source>
</evidence>
<feature type="domain" description="PDZ" evidence="14">
    <location>
        <begin position="407"/>
        <end position="492"/>
    </location>
</feature>
<dbReference type="SMART" id="SM00228">
    <property type="entry name" value="PDZ"/>
    <property type="match status" value="2"/>
</dbReference>
<dbReference type="GO" id="GO:0005886">
    <property type="term" value="C:plasma membrane"/>
    <property type="evidence" value="ECO:0007669"/>
    <property type="project" value="TreeGrafter"/>
</dbReference>
<keyword evidence="2" id="KW-0813">Transport</keyword>
<evidence type="ECO:0000256" key="7">
    <source>
        <dbReference type="ARBA" id="ARBA00058713"/>
    </source>
</evidence>
<evidence type="ECO:0000256" key="12">
    <source>
        <dbReference type="SAM" id="MobiDB-lite"/>
    </source>
</evidence>
<dbReference type="Pfam" id="PF00595">
    <property type="entry name" value="PDZ"/>
    <property type="match status" value="2"/>
</dbReference>
<feature type="compositionally biased region" description="Low complexity" evidence="12">
    <location>
        <begin position="182"/>
        <end position="200"/>
    </location>
</feature>
<dbReference type="Gene3D" id="2.30.29.30">
    <property type="entry name" value="Pleckstrin-homology domain (PH domain)/Phosphotyrosine-binding domain (PTB)"/>
    <property type="match status" value="1"/>
</dbReference>
<dbReference type="SUPFAM" id="SSF50156">
    <property type="entry name" value="PDZ domain-like"/>
    <property type="match status" value="2"/>
</dbReference>
<dbReference type="PANTHER" id="PTHR12345">
    <property type="entry name" value="SYNTENIN RELATED"/>
    <property type="match status" value="1"/>
</dbReference>
<dbReference type="CDD" id="cd06793">
    <property type="entry name" value="PDZ2_APBA1_3-like"/>
    <property type="match status" value="1"/>
</dbReference>
<accession>A0A8D0KZE7</accession>
<evidence type="ECO:0000259" key="14">
    <source>
        <dbReference type="PROSITE" id="PS50106"/>
    </source>
</evidence>
<dbReference type="GO" id="GO:0043197">
    <property type="term" value="C:dendritic spine"/>
    <property type="evidence" value="ECO:0007669"/>
    <property type="project" value="TreeGrafter"/>
</dbReference>
<evidence type="ECO:0000313" key="15">
    <source>
        <dbReference type="Ensembl" id="ENSSOCP00000021001.1"/>
    </source>
</evidence>
<dbReference type="AlphaFoldDB" id="A0A8D0KZE7"/>
<comment type="function">
    <text evidence="7">May modulate processing of the amyloid-beta precursor protein (APP) and hence formation of APP-beta. May enhance the activity of HIF1A in macrophages by inhibiting the activity of HIF1AN.</text>
</comment>
<dbReference type="SUPFAM" id="SSF50729">
    <property type="entry name" value="PH domain-like"/>
    <property type="match status" value="1"/>
</dbReference>
<dbReference type="CDD" id="cd01208">
    <property type="entry name" value="PTB_X11"/>
    <property type="match status" value="1"/>
</dbReference>
<dbReference type="PANTHER" id="PTHR12345:SF9">
    <property type="entry name" value="AMYLOID-BETA A4 PRECURSOR PROTEIN-BINDING FAMILY A MEMBER 3"/>
    <property type="match status" value="1"/>
</dbReference>
<dbReference type="FunFam" id="2.30.42.10:FF:000017">
    <property type="entry name" value="Amyloid beta A4 protein-binding family A member 1"/>
    <property type="match status" value="1"/>
</dbReference>